<dbReference type="GO" id="GO:0046295">
    <property type="term" value="P:glycolate biosynthetic process"/>
    <property type="evidence" value="ECO:0007669"/>
    <property type="project" value="UniProtKB-UniRule"/>
</dbReference>
<reference evidence="11 12" key="1">
    <citation type="submission" date="2020-08" db="EMBL/GenBank/DDBJ databases">
        <title>Genomic Encyclopedia of Type Strains, Phase IV (KMG-IV): sequencing the most valuable type-strain genomes for metagenomic binning, comparative biology and taxonomic classification.</title>
        <authorList>
            <person name="Goeker M."/>
        </authorList>
    </citation>
    <scope>NUCLEOTIDE SEQUENCE [LARGE SCALE GENOMIC DNA]</scope>
    <source>
        <strain evidence="11 12">DSM 27203</strain>
    </source>
</reference>
<dbReference type="SFLD" id="SFLDS00003">
    <property type="entry name" value="Haloacid_Dehalogenase"/>
    <property type="match status" value="1"/>
</dbReference>
<evidence type="ECO:0000256" key="5">
    <source>
        <dbReference type="ARBA" id="ARBA00013078"/>
    </source>
</evidence>
<dbReference type="PANTHER" id="PTHR43434">
    <property type="entry name" value="PHOSPHOGLYCOLATE PHOSPHATASE"/>
    <property type="match status" value="1"/>
</dbReference>
<evidence type="ECO:0000256" key="9">
    <source>
        <dbReference type="ARBA" id="ARBA00023277"/>
    </source>
</evidence>
<dbReference type="Gene3D" id="3.40.50.1000">
    <property type="entry name" value="HAD superfamily/HAD-like"/>
    <property type="match status" value="1"/>
</dbReference>
<name>A0A840Z0X0_9SPHN</name>
<dbReference type="InterPro" id="IPR036412">
    <property type="entry name" value="HAD-like_sf"/>
</dbReference>
<comment type="cofactor">
    <cofactor evidence="2 10">
        <name>Mg(2+)</name>
        <dbReference type="ChEBI" id="CHEBI:18420"/>
    </cofactor>
</comment>
<dbReference type="GO" id="GO:0005975">
    <property type="term" value="P:carbohydrate metabolic process"/>
    <property type="evidence" value="ECO:0007669"/>
    <property type="project" value="InterPro"/>
</dbReference>
<organism evidence="11 12">
    <name type="scientific">Stakelama sediminis</name>
    <dbReference type="NCBI Taxonomy" id="463200"/>
    <lineage>
        <taxon>Bacteria</taxon>
        <taxon>Pseudomonadati</taxon>
        <taxon>Pseudomonadota</taxon>
        <taxon>Alphaproteobacteria</taxon>
        <taxon>Sphingomonadales</taxon>
        <taxon>Sphingomonadaceae</taxon>
        <taxon>Stakelama</taxon>
    </lineage>
</organism>
<dbReference type="InterPro" id="IPR050155">
    <property type="entry name" value="HAD-like_hydrolase_sf"/>
</dbReference>
<dbReference type="NCBIfam" id="TIGR01549">
    <property type="entry name" value="HAD-SF-IA-v1"/>
    <property type="match status" value="1"/>
</dbReference>
<dbReference type="Gene3D" id="1.10.150.240">
    <property type="entry name" value="Putative phosphatase, domain 2"/>
    <property type="match status" value="1"/>
</dbReference>
<sequence>MSDFPFAIIGFDLDGTLVDSSGDLTSSVNIALAELGRAPVSREQVLTFIGGGSPRMLRRALEATGGCPNTGFDALYDRMIDYYAAHIALETHAFPGVETALDTLAARGVTLAVVTNKPEHLADKLLRELGLRDRFACLIGGDSLGEGKRKPDRAPIDAMVERCGGGKAAFVGDSDFDTRAARNAGVPCVAVSFGFAHGPVAELGADAVIDRYADLIPVLERLS</sequence>
<evidence type="ECO:0000256" key="7">
    <source>
        <dbReference type="ARBA" id="ARBA00022801"/>
    </source>
</evidence>
<dbReference type="Proteomes" id="UP000554342">
    <property type="component" value="Unassembled WGS sequence"/>
</dbReference>
<dbReference type="InterPro" id="IPR023198">
    <property type="entry name" value="PGP-like_dom2"/>
</dbReference>
<proteinExistence type="inferred from homology"/>
<feature type="binding site" evidence="10">
    <location>
        <position position="14"/>
    </location>
    <ligand>
        <name>Mg(2+)</name>
        <dbReference type="ChEBI" id="CHEBI:18420"/>
    </ligand>
</feature>
<evidence type="ECO:0000313" key="11">
    <source>
        <dbReference type="EMBL" id="MBB5719380.1"/>
    </source>
</evidence>
<comment type="function">
    <text evidence="10">Specifically catalyzes the dephosphorylation of 2-phosphoglycolate. Is involved in the dissimilation of the intracellular 2-phosphoglycolate formed during the DNA repair of 3'-phosphoglycolate ends, a major class of DNA lesions induced by oxidative stress.</text>
</comment>
<dbReference type="InterPro" id="IPR037512">
    <property type="entry name" value="PGPase_prok"/>
</dbReference>
<dbReference type="InterPro" id="IPR041492">
    <property type="entry name" value="HAD_2"/>
</dbReference>
<dbReference type="InterPro" id="IPR006439">
    <property type="entry name" value="HAD-SF_hydro_IA"/>
</dbReference>
<comment type="pathway">
    <text evidence="3 10">Organic acid metabolism; glycolate biosynthesis; glycolate from 2-phosphoglycolate: step 1/1.</text>
</comment>
<dbReference type="AlphaFoldDB" id="A0A840Z0X0"/>
<evidence type="ECO:0000313" key="12">
    <source>
        <dbReference type="Proteomes" id="UP000554342"/>
    </source>
</evidence>
<feature type="binding site" evidence="10">
    <location>
        <position position="12"/>
    </location>
    <ligand>
        <name>Mg(2+)</name>
        <dbReference type="ChEBI" id="CHEBI:18420"/>
    </ligand>
</feature>
<dbReference type="EC" id="3.1.3.18" evidence="5 10"/>
<evidence type="ECO:0000256" key="6">
    <source>
        <dbReference type="ARBA" id="ARBA00022723"/>
    </source>
</evidence>
<accession>A0A840Z0X0</accession>
<dbReference type="UniPathway" id="UPA00865">
    <property type="reaction ID" value="UER00834"/>
</dbReference>
<dbReference type="PRINTS" id="PR00413">
    <property type="entry name" value="HADHALOGNASE"/>
</dbReference>
<evidence type="ECO:0000256" key="1">
    <source>
        <dbReference type="ARBA" id="ARBA00000830"/>
    </source>
</evidence>
<gene>
    <name evidence="11" type="ORF">FHR23_002321</name>
</gene>
<dbReference type="GO" id="GO:0005829">
    <property type="term" value="C:cytosol"/>
    <property type="evidence" value="ECO:0007669"/>
    <property type="project" value="TreeGrafter"/>
</dbReference>
<dbReference type="GO" id="GO:0008967">
    <property type="term" value="F:phosphoglycolate phosphatase activity"/>
    <property type="evidence" value="ECO:0007669"/>
    <property type="project" value="UniProtKB-UniRule"/>
</dbReference>
<keyword evidence="7 10" id="KW-0378">Hydrolase</keyword>
<dbReference type="SUPFAM" id="SSF56784">
    <property type="entry name" value="HAD-like"/>
    <property type="match status" value="1"/>
</dbReference>
<dbReference type="GO" id="GO:0006281">
    <property type="term" value="P:DNA repair"/>
    <property type="evidence" value="ECO:0007669"/>
    <property type="project" value="TreeGrafter"/>
</dbReference>
<protein>
    <recommendedName>
        <fullName evidence="5 10">Phosphoglycolate phosphatase</fullName>
        <shortName evidence="10">PGP</shortName>
        <shortName evidence="10">PGPase</shortName>
        <ecNumber evidence="5 10">3.1.3.18</ecNumber>
    </recommendedName>
</protein>
<dbReference type="HAMAP" id="MF_00495">
    <property type="entry name" value="GPH_hydrolase_bact"/>
    <property type="match status" value="1"/>
</dbReference>
<dbReference type="SFLD" id="SFLDG01129">
    <property type="entry name" value="C1.5:_HAD__Beta-PGM__Phosphata"/>
    <property type="match status" value="1"/>
</dbReference>
<evidence type="ECO:0000256" key="4">
    <source>
        <dbReference type="ARBA" id="ARBA00006171"/>
    </source>
</evidence>
<evidence type="ECO:0000256" key="10">
    <source>
        <dbReference type="HAMAP-Rule" id="MF_00495"/>
    </source>
</evidence>
<keyword evidence="12" id="KW-1185">Reference proteome</keyword>
<dbReference type="EMBL" id="JACIJI010000004">
    <property type="protein sequence ID" value="MBB5719380.1"/>
    <property type="molecule type" value="Genomic_DNA"/>
</dbReference>
<comment type="caution">
    <text evidence="11">The sequence shown here is derived from an EMBL/GenBank/DDBJ whole genome shotgun (WGS) entry which is preliminary data.</text>
</comment>
<keyword evidence="9 10" id="KW-0119">Carbohydrate metabolism</keyword>
<evidence type="ECO:0000256" key="3">
    <source>
        <dbReference type="ARBA" id="ARBA00004818"/>
    </source>
</evidence>
<feature type="active site" description="Nucleophile" evidence="10">
    <location>
        <position position="12"/>
    </location>
</feature>
<dbReference type="GO" id="GO:0046872">
    <property type="term" value="F:metal ion binding"/>
    <property type="evidence" value="ECO:0007669"/>
    <property type="project" value="UniProtKB-KW"/>
</dbReference>
<keyword evidence="6 10" id="KW-0479">Metal-binding</keyword>
<evidence type="ECO:0000256" key="2">
    <source>
        <dbReference type="ARBA" id="ARBA00001946"/>
    </source>
</evidence>
<comment type="catalytic activity">
    <reaction evidence="1 10">
        <text>2-phosphoglycolate + H2O = glycolate + phosphate</text>
        <dbReference type="Rhea" id="RHEA:14369"/>
        <dbReference type="ChEBI" id="CHEBI:15377"/>
        <dbReference type="ChEBI" id="CHEBI:29805"/>
        <dbReference type="ChEBI" id="CHEBI:43474"/>
        <dbReference type="ChEBI" id="CHEBI:58033"/>
        <dbReference type="EC" id="3.1.3.18"/>
    </reaction>
</comment>
<dbReference type="PANTHER" id="PTHR43434:SF1">
    <property type="entry name" value="PHOSPHOGLYCOLATE PHOSPHATASE"/>
    <property type="match status" value="1"/>
</dbReference>
<dbReference type="SFLD" id="SFLDG01135">
    <property type="entry name" value="C1.5.6:_HAD__Beta-PGM__Phospha"/>
    <property type="match status" value="1"/>
</dbReference>
<comment type="similarity">
    <text evidence="4 10">Belongs to the HAD-like hydrolase superfamily. CbbY/CbbZ/Gph/YieH family.</text>
</comment>
<evidence type="ECO:0000256" key="8">
    <source>
        <dbReference type="ARBA" id="ARBA00022842"/>
    </source>
</evidence>
<dbReference type="NCBIfam" id="TIGR01449">
    <property type="entry name" value="PGP_bact"/>
    <property type="match status" value="1"/>
</dbReference>
<dbReference type="InterPro" id="IPR023214">
    <property type="entry name" value="HAD_sf"/>
</dbReference>
<feature type="binding site" evidence="10">
    <location>
        <position position="173"/>
    </location>
    <ligand>
        <name>Mg(2+)</name>
        <dbReference type="ChEBI" id="CHEBI:18420"/>
    </ligand>
</feature>
<keyword evidence="8 10" id="KW-0460">Magnesium</keyword>
<dbReference type="Pfam" id="PF13419">
    <property type="entry name" value="HAD_2"/>
    <property type="match status" value="1"/>
</dbReference>
<dbReference type="RefSeq" id="WP_184004072.1">
    <property type="nucleotide sequence ID" value="NZ_BAABIF010000001.1"/>
</dbReference>